<dbReference type="Proteomes" id="UP000824120">
    <property type="component" value="Chromosome 9"/>
</dbReference>
<feature type="non-terminal residue" evidence="1">
    <location>
        <position position="179"/>
    </location>
</feature>
<evidence type="ECO:0000313" key="2">
    <source>
        <dbReference type="Proteomes" id="UP000824120"/>
    </source>
</evidence>
<evidence type="ECO:0000313" key="1">
    <source>
        <dbReference type="EMBL" id="KAG5585535.1"/>
    </source>
</evidence>
<protein>
    <submittedName>
        <fullName evidence="1">Uncharacterized protein</fullName>
    </submittedName>
</protein>
<accession>A0A9J5XD55</accession>
<keyword evidence="2" id="KW-1185">Reference proteome</keyword>
<reference evidence="1 2" key="1">
    <citation type="submission" date="2020-09" db="EMBL/GenBank/DDBJ databases">
        <title>De no assembly of potato wild relative species, Solanum commersonii.</title>
        <authorList>
            <person name="Cho K."/>
        </authorList>
    </citation>
    <scope>NUCLEOTIDE SEQUENCE [LARGE SCALE GENOMIC DNA]</scope>
    <source>
        <strain evidence="1">LZ3.2</strain>
        <tissue evidence="1">Leaf</tissue>
    </source>
</reference>
<gene>
    <name evidence="1" type="ORF">H5410_045969</name>
</gene>
<comment type="caution">
    <text evidence="1">The sequence shown here is derived from an EMBL/GenBank/DDBJ whole genome shotgun (WGS) entry which is preliminary data.</text>
</comment>
<organism evidence="1 2">
    <name type="scientific">Solanum commersonii</name>
    <name type="common">Commerson's wild potato</name>
    <name type="synonym">Commerson's nightshade</name>
    <dbReference type="NCBI Taxonomy" id="4109"/>
    <lineage>
        <taxon>Eukaryota</taxon>
        <taxon>Viridiplantae</taxon>
        <taxon>Streptophyta</taxon>
        <taxon>Embryophyta</taxon>
        <taxon>Tracheophyta</taxon>
        <taxon>Spermatophyta</taxon>
        <taxon>Magnoliopsida</taxon>
        <taxon>eudicotyledons</taxon>
        <taxon>Gunneridae</taxon>
        <taxon>Pentapetalae</taxon>
        <taxon>asterids</taxon>
        <taxon>lamiids</taxon>
        <taxon>Solanales</taxon>
        <taxon>Solanaceae</taxon>
        <taxon>Solanoideae</taxon>
        <taxon>Solaneae</taxon>
        <taxon>Solanum</taxon>
    </lineage>
</organism>
<proteinExistence type="predicted"/>
<sequence length="179" mass="19743">VCKYTAKDPSTKLVGIADTFGDPPFVIGRYCIASRNCSATRQLLHYITNLTFSFRAQRIEQNVISRPIDESPTGLGDRQAFISSFFSATLFLLANNSVQLFKKGVSNSGTQESIMNAHNKTHFTHAKIKCALKDSGCDSPISKNLRLTILASNATSSSTKVFNCPHPKNDSIFTQWFTV</sequence>
<dbReference type="EMBL" id="JACXVP010000009">
    <property type="protein sequence ID" value="KAG5585535.1"/>
    <property type="molecule type" value="Genomic_DNA"/>
</dbReference>
<name>A0A9J5XD55_SOLCO</name>
<dbReference type="AlphaFoldDB" id="A0A9J5XD55"/>